<keyword evidence="19" id="KW-1185">Reference proteome</keyword>
<evidence type="ECO:0000256" key="6">
    <source>
        <dbReference type="ARBA" id="ARBA00023136"/>
    </source>
</evidence>
<comment type="subcellular location">
    <subcellularLocation>
        <location evidence="2">Endomembrane system</location>
        <topology evidence="2">Multi-pass membrane protein</topology>
    </subcellularLocation>
</comment>
<evidence type="ECO:0000256" key="16">
    <source>
        <dbReference type="ARBA" id="ARBA00049428"/>
    </source>
</evidence>
<comment type="catalytic activity">
    <reaction evidence="1">
        <text>9-(9Z-hexadecenoyloxy)-octadecanoate + H2O = (9Z)-hexadecenoate + 9-hydroxy-octadecanoate + H(+)</text>
        <dbReference type="Rhea" id="RHEA:52068"/>
        <dbReference type="ChEBI" id="CHEBI:15377"/>
        <dbReference type="ChEBI" id="CHEBI:15378"/>
        <dbReference type="ChEBI" id="CHEBI:32372"/>
        <dbReference type="ChEBI" id="CHEBI:136286"/>
        <dbReference type="ChEBI" id="CHEBI:136309"/>
    </reaction>
    <physiologicalReaction direction="left-to-right" evidence="1">
        <dbReference type="Rhea" id="RHEA:52069"/>
    </physiologicalReaction>
</comment>
<dbReference type="Pfam" id="PF04750">
    <property type="entry name" value="Far-17a_AIG1"/>
    <property type="match status" value="1"/>
</dbReference>
<feature type="transmembrane region" description="Helical" evidence="17">
    <location>
        <begin position="196"/>
        <end position="217"/>
    </location>
</feature>
<comment type="similarity">
    <text evidence="3">Belongs to the AIG1 family.</text>
</comment>
<dbReference type="GO" id="GO:0016020">
    <property type="term" value="C:membrane"/>
    <property type="evidence" value="ECO:0007669"/>
    <property type="project" value="InterPro"/>
</dbReference>
<evidence type="ECO:0000256" key="8">
    <source>
        <dbReference type="ARBA" id="ARBA00047427"/>
    </source>
</evidence>
<dbReference type="EMBL" id="QKKF02022802">
    <property type="protein sequence ID" value="RZF38212.1"/>
    <property type="molecule type" value="Genomic_DNA"/>
</dbReference>
<comment type="catalytic activity">
    <reaction evidence="11">
        <text>12-(9Z-octadecenoyloxy)-octadecanoate + H2O = 12-hydroxyoctadecanoate + (9Z)-octadecenoate + H(+)</text>
        <dbReference type="Rhea" id="RHEA:52060"/>
        <dbReference type="ChEBI" id="CHEBI:15377"/>
        <dbReference type="ChEBI" id="CHEBI:15378"/>
        <dbReference type="ChEBI" id="CHEBI:30823"/>
        <dbReference type="ChEBI" id="CHEBI:84201"/>
        <dbReference type="ChEBI" id="CHEBI:136302"/>
    </reaction>
    <physiologicalReaction direction="left-to-right" evidence="11">
        <dbReference type="Rhea" id="RHEA:52061"/>
    </physiologicalReaction>
</comment>
<comment type="catalytic activity">
    <reaction evidence="14">
        <text>13-(9Z-octadecenoyloxy)-octadecanoate + H2O = 13-hydroxy-octadecanoate + (9Z)-octadecenoate + H(+)</text>
        <dbReference type="Rhea" id="RHEA:52064"/>
        <dbReference type="ChEBI" id="CHEBI:15377"/>
        <dbReference type="ChEBI" id="CHEBI:15378"/>
        <dbReference type="ChEBI" id="CHEBI:30823"/>
        <dbReference type="ChEBI" id="CHEBI:136303"/>
        <dbReference type="ChEBI" id="CHEBI:136304"/>
    </reaction>
    <physiologicalReaction direction="left-to-right" evidence="14">
        <dbReference type="Rhea" id="RHEA:52065"/>
    </physiologicalReaction>
</comment>
<sequence length="253" mass="30335">MLWHVYVSIYHFVIMLLGFKQVANSWNVSVKSTFFEHGRSNLWKFLSVWVQVLTQLYYLTHAIIYVRKKNNTRKKSEELNLQLFLNNTYFSLIFPLTMLICFGFWGLFIIDRKIIYPEEMDDYFPFFYCHIYHTIPAVIVFIELLRGYLKTPTYSSTIRPLAIATTVYISILFKTYAEEKKWMYLVFYKLTLLQSIAGHVFFFSIVPMILLQVGIYLNNWVITMRKLMENNDEKTSNGKFLKRIPFLIFEIFK</sequence>
<feature type="transmembrane region" description="Helical" evidence="17">
    <location>
        <begin position="46"/>
        <end position="66"/>
    </location>
</feature>
<evidence type="ECO:0000256" key="11">
    <source>
        <dbReference type="ARBA" id="ARBA00048701"/>
    </source>
</evidence>
<evidence type="ECO:0000256" key="1">
    <source>
        <dbReference type="ARBA" id="ARBA00000923"/>
    </source>
</evidence>
<reference evidence="18 19" key="1">
    <citation type="journal article" date="2017" name="Gigascience">
        <title>Genome sequence of the small brown planthopper, Laodelphax striatellus.</title>
        <authorList>
            <person name="Zhu J."/>
            <person name="Jiang F."/>
            <person name="Wang X."/>
            <person name="Yang P."/>
            <person name="Bao Y."/>
            <person name="Zhao W."/>
            <person name="Wang W."/>
            <person name="Lu H."/>
            <person name="Wang Q."/>
            <person name="Cui N."/>
            <person name="Li J."/>
            <person name="Chen X."/>
            <person name="Luo L."/>
            <person name="Yu J."/>
            <person name="Kang L."/>
            <person name="Cui F."/>
        </authorList>
    </citation>
    <scope>NUCLEOTIDE SEQUENCE [LARGE SCALE GENOMIC DNA]</scope>
    <source>
        <strain evidence="18">Lst14</strain>
    </source>
</reference>
<evidence type="ECO:0000256" key="7">
    <source>
        <dbReference type="ARBA" id="ARBA00047368"/>
    </source>
</evidence>
<evidence type="ECO:0000256" key="2">
    <source>
        <dbReference type="ARBA" id="ARBA00004127"/>
    </source>
</evidence>
<comment type="catalytic activity">
    <reaction evidence="10">
        <text>12-octadecanoyloxy-octadecanoate + H2O = 12-hydroxyoctadecanoate + octadecanoate + H(+)</text>
        <dbReference type="Rhea" id="RHEA:52080"/>
        <dbReference type="ChEBI" id="CHEBI:15377"/>
        <dbReference type="ChEBI" id="CHEBI:15378"/>
        <dbReference type="ChEBI" id="CHEBI:25629"/>
        <dbReference type="ChEBI" id="CHEBI:84201"/>
        <dbReference type="ChEBI" id="CHEBI:136330"/>
    </reaction>
    <physiologicalReaction direction="left-to-right" evidence="10">
        <dbReference type="Rhea" id="RHEA:52081"/>
    </physiologicalReaction>
</comment>
<evidence type="ECO:0000256" key="12">
    <source>
        <dbReference type="ARBA" id="ARBA00048800"/>
    </source>
</evidence>
<comment type="catalytic activity">
    <reaction evidence="13">
        <text>9-octadecanoyloxy-octadecanoate + H2O = 9-hydroxy-octadecanoate + octadecanoate + H(+)</text>
        <dbReference type="Rhea" id="RHEA:52096"/>
        <dbReference type="ChEBI" id="CHEBI:15377"/>
        <dbReference type="ChEBI" id="CHEBI:15378"/>
        <dbReference type="ChEBI" id="CHEBI:25629"/>
        <dbReference type="ChEBI" id="CHEBI:136286"/>
        <dbReference type="ChEBI" id="CHEBI:136373"/>
    </reaction>
    <physiologicalReaction direction="left-to-right" evidence="13">
        <dbReference type="Rhea" id="RHEA:52097"/>
    </physiologicalReaction>
</comment>
<evidence type="ECO:0000256" key="13">
    <source>
        <dbReference type="ARBA" id="ARBA00049221"/>
    </source>
</evidence>
<dbReference type="OrthoDB" id="1898221at2759"/>
<organism evidence="18 19">
    <name type="scientific">Laodelphax striatellus</name>
    <name type="common">Small brown planthopper</name>
    <name type="synonym">Delphax striatella</name>
    <dbReference type="NCBI Taxonomy" id="195883"/>
    <lineage>
        <taxon>Eukaryota</taxon>
        <taxon>Metazoa</taxon>
        <taxon>Ecdysozoa</taxon>
        <taxon>Arthropoda</taxon>
        <taxon>Hexapoda</taxon>
        <taxon>Insecta</taxon>
        <taxon>Pterygota</taxon>
        <taxon>Neoptera</taxon>
        <taxon>Paraneoptera</taxon>
        <taxon>Hemiptera</taxon>
        <taxon>Auchenorrhyncha</taxon>
        <taxon>Fulgoroidea</taxon>
        <taxon>Delphacidae</taxon>
        <taxon>Criomorphinae</taxon>
        <taxon>Laodelphax</taxon>
    </lineage>
</organism>
<feature type="transmembrane region" description="Helical" evidence="17">
    <location>
        <begin position="87"/>
        <end position="110"/>
    </location>
</feature>
<evidence type="ECO:0000256" key="15">
    <source>
        <dbReference type="ARBA" id="ARBA00049322"/>
    </source>
</evidence>
<comment type="catalytic activity">
    <reaction evidence="15">
        <text>13-(9Z-hexadecenoyloxy)-octadecanoate + H2O = 13-hydroxy-octadecanoate + (9Z)-hexadecenoate + H(+)</text>
        <dbReference type="Rhea" id="RHEA:52076"/>
        <dbReference type="ChEBI" id="CHEBI:15377"/>
        <dbReference type="ChEBI" id="CHEBI:15378"/>
        <dbReference type="ChEBI" id="CHEBI:32372"/>
        <dbReference type="ChEBI" id="CHEBI:136304"/>
        <dbReference type="ChEBI" id="CHEBI:136315"/>
    </reaction>
    <physiologicalReaction direction="left-to-right" evidence="15">
        <dbReference type="Rhea" id="RHEA:52077"/>
    </physiologicalReaction>
</comment>
<dbReference type="InParanoid" id="A0A482WY16"/>
<comment type="catalytic activity">
    <reaction evidence="9">
        <text>9-hexadecanoyloxy-octadecanoate + H2O = 9-hydroxy-octadecanoate + hexadecanoate + H(+)</text>
        <dbReference type="Rhea" id="RHEA:52052"/>
        <dbReference type="ChEBI" id="CHEBI:7896"/>
        <dbReference type="ChEBI" id="CHEBI:15377"/>
        <dbReference type="ChEBI" id="CHEBI:15378"/>
        <dbReference type="ChEBI" id="CHEBI:83670"/>
        <dbReference type="ChEBI" id="CHEBI:136286"/>
    </reaction>
    <physiologicalReaction direction="left-to-right" evidence="9">
        <dbReference type="Rhea" id="RHEA:52053"/>
    </physiologicalReaction>
</comment>
<evidence type="ECO:0000256" key="9">
    <source>
        <dbReference type="ARBA" id="ARBA00047863"/>
    </source>
</evidence>
<keyword evidence="4 17" id="KW-0812">Transmembrane</keyword>
<feature type="transmembrane region" description="Helical" evidence="17">
    <location>
        <begin position="7"/>
        <end position="26"/>
    </location>
</feature>
<evidence type="ECO:0000313" key="18">
    <source>
        <dbReference type="EMBL" id="RZF38212.1"/>
    </source>
</evidence>
<comment type="catalytic activity">
    <reaction evidence="7">
        <text>12-hexadecanoyloxy-octadecanoate + H2O = 12-hydroxyoctadecanoate + hexadecanoate + H(+)</text>
        <dbReference type="Rhea" id="RHEA:52056"/>
        <dbReference type="ChEBI" id="CHEBI:7896"/>
        <dbReference type="ChEBI" id="CHEBI:15377"/>
        <dbReference type="ChEBI" id="CHEBI:15378"/>
        <dbReference type="ChEBI" id="CHEBI:83677"/>
        <dbReference type="ChEBI" id="CHEBI:84201"/>
    </reaction>
    <physiologicalReaction direction="left-to-right" evidence="7">
        <dbReference type="Rhea" id="RHEA:52057"/>
    </physiologicalReaction>
</comment>
<keyword evidence="5 17" id="KW-1133">Transmembrane helix</keyword>
<feature type="transmembrane region" description="Helical" evidence="17">
    <location>
        <begin position="125"/>
        <end position="145"/>
    </location>
</feature>
<dbReference type="PANTHER" id="PTHR10989">
    <property type="entry name" value="ANDROGEN-INDUCED PROTEIN 1-RELATED"/>
    <property type="match status" value="1"/>
</dbReference>
<evidence type="ECO:0000313" key="19">
    <source>
        <dbReference type="Proteomes" id="UP000291343"/>
    </source>
</evidence>
<protein>
    <submittedName>
        <fullName evidence="18">Uncharacterized protein</fullName>
    </submittedName>
</protein>
<evidence type="ECO:0000256" key="5">
    <source>
        <dbReference type="ARBA" id="ARBA00022989"/>
    </source>
</evidence>
<dbReference type="AlphaFoldDB" id="A0A482WY16"/>
<gene>
    <name evidence="18" type="ORF">LSTR_LSTR005573</name>
</gene>
<proteinExistence type="inferred from homology"/>
<evidence type="ECO:0000256" key="4">
    <source>
        <dbReference type="ARBA" id="ARBA00022692"/>
    </source>
</evidence>
<comment type="caution">
    <text evidence="18">The sequence shown here is derived from an EMBL/GenBank/DDBJ whole genome shotgun (WGS) entry which is preliminary data.</text>
</comment>
<dbReference type="Proteomes" id="UP000291343">
    <property type="component" value="Unassembled WGS sequence"/>
</dbReference>
<dbReference type="GO" id="GO:0012505">
    <property type="term" value="C:endomembrane system"/>
    <property type="evidence" value="ECO:0007669"/>
    <property type="project" value="UniProtKB-SubCell"/>
</dbReference>
<accession>A0A482WY16</accession>
<comment type="catalytic activity">
    <reaction evidence="16">
        <text>12-(9Z-hexadecenoyloxy)-octadecanoate + H2O = 12-hydroxyoctadecanoate + (9Z)-hexadecenoate + H(+)</text>
        <dbReference type="Rhea" id="RHEA:52072"/>
        <dbReference type="ChEBI" id="CHEBI:15377"/>
        <dbReference type="ChEBI" id="CHEBI:15378"/>
        <dbReference type="ChEBI" id="CHEBI:32372"/>
        <dbReference type="ChEBI" id="CHEBI:84201"/>
        <dbReference type="ChEBI" id="CHEBI:136312"/>
    </reaction>
    <physiologicalReaction direction="left-to-right" evidence="16">
        <dbReference type="Rhea" id="RHEA:52073"/>
    </physiologicalReaction>
</comment>
<evidence type="ECO:0000256" key="3">
    <source>
        <dbReference type="ARBA" id="ARBA00009300"/>
    </source>
</evidence>
<evidence type="ECO:0000256" key="14">
    <source>
        <dbReference type="ARBA" id="ARBA00049296"/>
    </source>
</evidence>
<comment type="catalytic activity">
    <reaction evidence="8">
        <text>13-octadecanoyloxy-octadecanoate + H2O = 13-hydroxy-octadecanoate + octadecanoate + H(+)</text>
        <dbReference type="Rhea" id="RHEA:52084"/>
        <dbReference type="ChEBI" id="CHEBI:15377"/>
        <dbReference type="ChEBI" id="CHEBI:15378"/>
        <dbReference type="ChEBI" id="CHEBI:25629"/>
        <dbReference type="ChEBI" id="CHEBI:136304"/>
        <dbReference type="ChEBI" id="CHEBI:136335"/>
    </reaction>
    <physiologicalReaction direction="left-to-right" evidence="8">
        <dbReference type="Rhea" id="RHEA:52085"/>
    </physiologicalReaction>
</comment>
<evidence type="ECO:0000256" key="10">
    <source>
        <dbReference type="ARBA" id="ARBA00048680"/>
    </source>
</evidence>
<evidence type="ECO:0000256" key="17">
    <source>
        <dbReference type="SAM" id="Phobius"/>
    </source>
</evidence>
<dbReference type="PANTHER" id="PTHR10989:SF16">
    <property type="entry name" value="AT02829P-RELATED"/>
    <property type="match status" value="1"/>
</dbReference>
<dbReference type="InterPro" id="IPR006838">
    <property type="entry name" value="ADTRP_AIG1"/>
</dbReference>
<keyword evidence="6 17" id="KW-0472">Membrane</keyword>
<name>A0A482WY16_LAOST</name>
<comment type="catalytic activity">
    <reaction evidence="12">
        <text>9-(9Z-octadecenoyloxy)-octadecanoate + H2O = 9-hydroxy-octadecanoate + (9Z)-octadecenoate + H(+)</text>
        <dbReference type="Rhea" id="RHEA:52048"/>
        <dbReference type="ChEBI" id="CHEBI:15377"/>
        <dbReference type="ChEBI" id="CHEBI:15378"/>
        <dbReference type="ChEBI" id="CHEBI:30823"/>
        <dbReference type="ChEBI" id="CHEBI:136282"/>
        <dbReference type="ChEBI" id="CHEBI:136286"/>
    </reaction>
    <physiologicalReaction direction="left-to-right" evidence="12">
        <dbReference type="Rhea" id="RHEA:52049"/>
    </physiologicalReaction>
</comment>
<dbReference type="SMR" id="A0A482WY16"/>
<feature type="transmembrane region" description="Helical" evidence="17">
    <location>
        <begin position="157"/>
        <end position="176"/>
    </location>
</feature>